<evidence type="ECO:0000313" key="7">
    <source>
        <dbReference type="EMBL" id="CAB3773643.1"/>
    </source>
</evidence>
<comment type="subcellular location">
    <subcellularLocation>
        <location evidence="1">Cytoplasm</location>
        <location evidence="1">Nucleoid</location>
    </subcellularLocation>
</comment>
<evidence type="ECO:0000256" key="1">
    <source>
        <dbReference type="ARBA" id="ARBA00004453"/>
    </source>
</evidence>
<name>A0A6J5F5K9_9BURK</name>
<dbReference type="Pfam" id="PF00816">
    <property type="entry name" value="Histone_HNS"/>
    <property type="match status" value="1"/>
</dbReference>
<dbReference type="AlphaFoldDB" id="A0A6J5F5K9"/>
<keyword evidence="8" id="KW-1185">Reference proteome</keyword>
<evidence type="ECO:0000259" key="6">
    <source>
        <dbReference type="Pfam" id="PF00816"/>
    </source>
</evidence>
<dbReference type="EMBL" id="CADIKH010000081">
    <property type="protein sequence ID" value="CAB3773643.1"/>
    <property type="molecule type" value="Genomic_DNA"/>
</dbReference>
<dbReference type="GO" id="GO:0003677">
    <property type="term" value="F:DNA binding"/>
    <property type="evidence" value="ECO:0007669"/>
    <property type="project" value="UniProtKB-KW"/>
</dbReference>
<evidence type="ECO:0000256" key="3">
    <source>
        <dbReference type="ARBA" id="ARBA00022490"/>
    </source>
</evidence>
<sequence>MPMTLEAIQKKMKALQAKADAMASKETVKVVARIRDIMDKHGLTVADIEVHFGGKRRGRPRESWRVTNSAGKSKGKLPPRYLNPKTGETWSGHARPPAWIKDARGRSKYLIAA</sequence>
<comment type="similarity">
    <text evidence="2">Belongs to the histone-like protein H-NS family.</text>
</comment>
<evidence type="ECO:0000313" key="8">
    <source>
        <dbReference type="Proteomes" id="UP000494363"/>
    </source>
</evidence>
<organism evidence="7 8">
    <name type="scientific">Paraburkholderia humisilvae</name>
    <dbReference type="NCBI Taxonomy" id="627669"/>
    <lineage>
        <taxon>Bacteria</taxon>
        <taxon>Pseudomonadati</taxon>
        <taxon>Pseudomonadota</taxon>
        <taxon>Betaproteobacteria</taxon>
        <taxon>Burkholderiales</taxon>
        <taxon>Burkholderiaceae</taxon>
        <taxon>Paraburkholderia</taxon>
    </lineage>
</organism>
<evidence type="ECO:0000256" key="2">
    <source>
        <dbReference type="ARBA" id="ARBA00010610"/>
    </source>
</evidence>
<keyword evidence="3" id="KW-0963">Cytoplasm</keyword>
<gene>
    <name evidence="7" type="ORF">LMG29542_07360</name>
</gene>
<dbReference type="GO" id="GO:0009295">
    <property type="term" value="C:nucleoid"/>
    <property type="evidence" value="ECO:0007669"/>
    <property type="project" value="UniProtKB-SubCell"/>
</dbReference>
<protein>
    <recommendedName>
        <fullName evidence="6">DNA-binding protein H-NS-like C-terminal domain-containing protein</fullName>
    </recommendedName>
</protein>
<evidence type="ECO:0000256" key="4">
    <source>
        <dbReference type="ARBA" id="ARBA00023125"/>
    </source>
</evidence>
<evidence type="ECO:0000256" key="5">
    <source>
        <dbReference type="SAM" id="MobiDB-lite"/>
    </source>
</evidence>
<dbReference type="PANTHER" id="PTHR38097:SF2">
    <property type="entry name" value="DNA-BINDING PROTEIN STPA"/>
    <property type="match status" value="1"/>
</dbReference>
<dbReference type="Gene3D" id="4.10.430.30">
    <property type="match status" value="1"/>
</dbReference>
<dbReference type="PANTHER" id="PTHR38097">
    <property type="match status" value="1"/>
</dbReference>
<proteinExistence type="inferred from homology"/>
<keyword evidence="4" id="KW-0238">DNA-binding</keyword>
<dbReference type="InterPro" id="IPR027444">
    <property type="entry name" value="H-NS_C_dom"/>
</dbReference>
<feature type="domain" description="DNA-binding protein H-NS-like C-terminal" evidence="6">
    <location>
        <begin position="79"/>
        <end position="103"/>
    </location>
</feature>
<reference evidence="7 8" key="1">
    <citation type="submission" date="2020-04" db="EMBL/GenBank/DDBJ databases">
        <authorList>
            <person name="De Canck E."/>
        </authorList>
    </citation>
    <scope>NUCLEOTIDE SEQUENCE [LARGE SCALE GENOMIC DNA]</scope>
    <source>
        <strain evidence="7 8">LMG 29542</strain>
    </source>
</reference>
<dbReference type="SUPFAM" id="SSF81273">
    <property type="entry name" value="H-NS histone-like proteins"/>
    <property type="match status" value="1"/>
</dbReference>
<feature type="region of interest" description="Disordered" evidence="5">
    <location>
        <begin position="56"/>
        <end position="98"/>
    </location>
</feature>
<dbReference type="Proteomes" id="UP000494363">
    <property type="component" value="Unassembled WGS sequence"/>
</dbReference>
<accession>A0A6J5F5K9</accession>